<feature type="region of interest" description="Disordered" evidence="1">
    <location>
        <begin position="1"/>
        <end position="20"/>
    </location>
</feature>
<dbReference type="AlphaFoldDB" id="A0A915KMM7"/>
<name>A0A915KMM7_ROMCU</name>
<evidence type="ECO:0000313" key="3">
    <source>
        <dbReference type="WBParaSite" id="nRc.2.0.1.t39699-RA"/>
    </source>
</evidence>
<organism evidence="2 3">
    <name type="scientific">Romanomermis culicivorax</name>
    <name type="common">Nematode worm</name>
    <dbReference type="NCBI Taxonomy" id="13658"/>
    <lineage>
        <taxon>Eukaryota</taxon>
        <taxon>Metazoa</taxon>
        <taxon>Ecdysozoa</taxon>
        <taxon>Nematoda</taxon>
        <taxon>Enoplea</taxon>
        <taxon>Dorylaimia</taxon>
        <taxon>Mermithida</taxon>
        <taxon>Mermithoidea</taxon>
        <taxon>Mermithidae</taxon>
        <taxon>Romanomermis</taxon>
    </lineage>
</organism>
<keyword evidence="2" id="KW-1185">Reference proteome</keyword>
<sequence>MGGDKSNIGTDGNRKEEQNNDDDSLLLWSETFHNDHTCHSSWRRQATKSDVLQFLAGAENVRLSKVNGAAGGSDDWQVTDESGFPLIDAWHELNFCNKFWRLETCGKTILNMSESLPWCMPLTYHSARSTVNVYDFNGDFYGAILTGIGNQQPILILSADRKVVAKIVSPR</sequence>
<dbReference type="WBParaSite" id="nRc.2.0.1.t39699-RA">
    <property type="protein sequence ID" value="nRc.2.0.1.t39699-RA"/>
    <property type="gene ID" value="nRc.2.0.1.g39699"/>
</dbReference>
<dbReference type="Proteomes" id="UP000887565">
    <property type="component" value="Unplaced"/>
</dbReference>
<protein>
    <submittedName>
        <fullName evidence="3">Uncharacterized protein</fullName>
    </submittedName>
</protein>
<evidence type="ECO:0000313" key="2">
    <source>
        <dbReference type="Proteomes" id="UP000887565"/>
    </source>
</evidence>
<proteinExistence type="predicted"/>
<evidence type="ECO:0000256" key="1">
    <source>
        <dbReference type="SAM" id="MobiDB-lite"/>
    </source>
</evidence>
<reference evidence="3" key="1">
    <citation type="submission" date="2022-11" db="UniProtKB">
        <authorList>
            <consortium name="WormBaseParasite"/>
        </authorList>
    </citation>
    <scope>IDENTIFICATION</scope>
</reference>
<accession>A0A915KMM7</accession>